<proteinExistence type="predicted"/>
<evidence type="ECO:0000313" key="1">
    <source>
        <dbReference type="EMBL" id="AGT36187.1"/>
    </source>
</evidence>
<keyword evidence="2" id="KW-1185">Reference proteome</keyword>
<dbReference type="Proteomes" id="UP000015543">
    <property type="component" value="Chromosome"/>
</dbReference>
<dbReference type="EMBL" id="CP006646">
    <property type="protein sequence ID" value="AGT36187.1"/>
    <property type="molecule type" value="Genomic_DNA"/>
</dbReference>
<gene>
    <name evidence="1" type="ORF">N186_09255</name>
</gene>
<evidence type="ECO:0000313" key="2">
    <source>
        <dbReference type="Proteomes" id="UP000015543"/>
    </source>
</evidence>
<dbReference type="KEGG" id="thb:N186_09255"/>
<dbReference type="RefSeq" id="WP_020963494.1">
    <property type="nucleotide sequence ID" value="NC_022093.1"/>
</dbReference>
<name>S6A645_9CREN</name>
<reference evidence="1 2" key="1">
    <citation type="journal article" date="2013" name="Genome Announc.">
        <title>Complete Genomic Sequence of 'Thermofilum adornatus' Strain 1910bT, a Hyperthermophilic Anaerobic Organotrophic Crenarchaeon.</title>
        <authorList>
            <person name="Dominova I.N."/>
            <person name="Kublanov I.V."/>
            <person name="Podosokorskaya O.A."/>
            <person name="Derbikova K.S."/>
            <person name="Patrushev M.V."/>
            <person name="Toshchakov S.V."/>
        </authorList>
    </citation>
    <scope>NUCLEOTIDE SEQUENCE [LARGE SCALE GENOMIC DNA]</scope>
    <source>
        <strain evidence="2">1910b</strain>
    </source>
</reference>
<dbReference type="PATRIC" id="fig|1365176.7.peg.1835"/>
<dbReference type="InterPro" id="IPR013783">
    <property type="entry name" value="Ig-like_fold"/>
</dbReference>
<dbReference type="AlphaFoldDB" id="S6A645"/>
<dbReference type="HOGENOM" id="CLU_1131657_0_0_2"/>
<accession>S6A645</accession>
<organism evidence="1 2">
    <name type="scientific">Thermofilum adornatum</name>
    <dbReference type="NCBI Taxonomy" id="1365176"/>
    <lineage>
        <taxon>Archaea</taxon>
        <taxon>Thermoproteota</taxon>
        <taxon>Thermoprotei</taxon>
        <taxon>Thermofilales</taxon>
        <taxon>Thermofilaceae</taxon>
        <taxon>Thermofilum</taxon>
    </lineage>
</organism>
<protein>
    <submittedName>
        <fullName evidence="1">Uncharacterized protein</fullName>
    </submittedName>
</protein>
<dbReference type="GeneID" id="16574493"/>
<sequence>MPRAVVRVIDAYWTVGGQRVSSCKVGDVVTAHIILHAEGSSVEGPLTIRVRKDLAFMPDKDLQVENQYISIGEGQNREITVTFRPDEPSSSSLRGYFVELEGIVSWTMPENYPPRLQVYAASPVQGTLVVESAWWTVNGRVVTSAIVGQVVTAHVRVKAVGGNVQEVVQVRVRRDLALQPDTDLVANSFNVKLENGQSMELTVTFTASEKSGLSFRGYFLEVDFLNSQRTWTMENSYPPRLKVEG</sequence>
<dbReference type="Gene3D" id="2.60.40.10">
    <property type="entry name" value="Immunoglobulins"/>
    <property type="match status" value="1"/>
</dbReference>